<dbReference type="RefSeq" id="WP_171740160.1">
    <property type="nucleotide sequence ID" value="NZ_CP053435.1"/>
</dbReference>
<dbReference type="Pfam" id="PF00144">
    <property type="entry name" value="Beta-lactamase"/>
    <property type="match status" value="1"/>
</dbReference>
<feature type="domain" description="Beta-lactamase-related" evidence="2">
    <location>
        <begin position="31"/>
        <end position="360"/>
    </location>
</feature>
<protein>
    <submittedName>
        <fullName evidence="4">Serine hydrolase</fullName>
    </submittedName>
</protein>
<dbReference type="Pfam" id="PF11954">
    <property type="entry name" value="DUF3471"/>
    <property type="match status" value="1"/>
</dbReference>
<organism evidence="4 5">
    <name type="scientific">Spirosoma taeanense</name>
    <dbReference type="NCBI Taxonomy" id="2735870"/>
    <lineage>
        <taxon>Bacteria</taxon>
        <taxon>Pseudomonadati</taxon>
        <taxon>Bacteroidota</taxon>
        <taxon>Cytophagia</taxon>
        <taxon>Cytophagales</taxon>
        <taxon>Cytophagaceae</taxon>
        <taxon>Spirosoma</taxon>
    </lineage>
</organism>
<dbReference type="InterPro" id="IPR001466">
    <property type="entry name" value="Beta-lactam-related"/>
</dbReference>
<dbReference type="InterPro" id="IPR012338">
    <property type="entry name" value="Beta-lactam/transpept-like"/>
</dbReference>
<proteinExistence type="predicted"/>
<evidence type="ECO:0000259" key="3">
    <source>
        <dbReference type="Pfam" id="PF11954"/>
    </source>
</evidence>
<dbReference type="GO" id="GO:0016787">
    <property type="term" value="F:hydrolase activity"/>
    <property type="evidence" value="ECO:0007669"/>
    <property type="project" value="UniProtKB-KW"/>
</dbReference>
<accession>A0A6M5YAB7</accession>
<dbReference type="PANTHER" id="PTHR46825:SF15">
    <property type="entry name" value="BETA-LACTAMASE-RELATED DOMAIN-CONTAINING PROTEIN"/>
    <property type="match status" value="1"/>
</dbReference>
<feature type="domain" description="Peptidase S12 Pab87-related C-terminal" evidence="3">
    <location>
        <begin position="405"/>
        <end position="487"/>
    </location>
</feature>
<feature type="signal peptide" evidence="1">
    <location>
        <begin position="1"/>
        <end position="18"/>
    </location>
</feature>
<dbReference type="AlphaFoldDB" id="A0A6M5YAB7"/>
<name>A0A6M5YAB7_9BACT</name>
<keyword evidence="5" id="KW-1185">Reference proteome</keyword>
<feature type="chain" id="PRO_5026775135" evidence="1">
    <location>
        <begin position="19"/>
        <end position="495"/>
    </location>
</feature>
<sequence>MKSYFLLFIALVFHNALAQKTSISKQVQAFDQYVETVRKQWDIPGLSITVVKDGQVIFAKGYGVRELAKPDLVDTQTLFACASTTKAMTVALMGMLVDEGKLSWNDPVYKYLPELQFQDSYVTQQVTIRDLLIHDTGVGGTDFFTGAMNIPVNEMFRRMVLVKPSYSMRSGFIYQNTLYSAAGRIIERLMGKTWAEAIRERIFQPLGMTRTVPKRGYIKDDNLTRPHFRINDTIRVIDFGPDSEVGSAGAVWSSADDISKWLICMLDSSKYAGGRLLKPATWTEIFRPQTMVPDDEYATMQILKPNWFTYGLGWYQHDYRGHKVNFHTGSLAGLTAITAQLPEAKLGVFAFGNLDHAEGRHALLYKTLDWFALGGTRDWNTEFKTLYDNLNAQERKAEVAVNAKRVANTKPSLPLDAYAGRYTSPLYGEAEVLVTGDRLSFNINNVLKATLPHWHYDTFRGTYDKAWNGKATAHFTLNVSGRVETLMIGGLMFRR</sequence>
<dbReference type="PANTHER" id="PTHR46825">
    <property type="entry name" value="D-ALANYL-D-ALANINE-CARBOXYPEPTIDASE/ENDOPEPTIDASE AMPH"/>
    <property type="match status" value="1"/>
</dbReference>
<evidence type="ECO:0000313" key="4">
    <source>
        <dbReference type="EMBL" id="QJW90316.1"/>
    </source>
</evidence>
<reference evidence="4 5" key="1">
    <citation type="submission" date="2020-05" db="EMBL/GenBank/DDBJ databases">
        <title>Genome sequencing of Spirosoma sp. TS118.</title>
        <authorList>
            <person name="Lee J.-H."/>
            <person name="Jeong S."/>
            <person name="Zhao L."/>
            <person name="Jung J.-H."/>
            <person name="Kim M.-K."/>
            <person name="Lim S."/>
        </authorList>
    </citation>
    <scope>NUCLEOTIDE SEQUENCE [LARGE SCALE GENOMIC DNA]</scope>
    <source>
        <strain evidence="4 5">TS118</strain>
    </source>
</reference>
<dbReference type="Proteomes" id="UP000502756">
    <property type="component" value="Chromosome"/>
</dbReference>
<keyword evidence="4" id="KW-0378">Hydrolase</keyword>
<evidence type="ECO:0000256" key="1">
    <source>
        <dbReference type="SAM" id="SignalP"/>
    </source>
</evidence>
<gene>
    <name evidence="4" type="ORF">HNV11_13495</name>
</gene>
<dbReference type="InterPro" id="IPR021860">
    <property type="entry name" value="Peptidase_S12_Pab87-rel_C"/>
</dbReference>
<evidence type="ECO:0000259" key="2">
    <source>
        <dbReference type="Pfam" id="PF00144"/>
    </source>
</evidence>
<dbReference type="Gene3D" id="2.40.128.600">
    <property type="match status" value="1"/>
</dbReference>
<keyword evidence="1" id="KW-0732">Signal</keyword>
<dbReference type="KEGG" id="stae:HNV11_13495"/>
<dbReference type="InterPro" id="IPR050491">
    <property type="entry name" value="AmpC-like"/>
</dbReference>
<dbReference type="SUPFAM" id="SSF56601">
    <property type="entry name" value="beta-lactamase/transpeptidase-like"/>
    <property type="match status" value="1"/>
</dbReference>
<dbReference type="EMBL" id="CP053435">
    <property type="protein sequence ID" value="QJW90316.1"/>
    <property type="molecule type" value="Genomic_DNA"/>
</dbReference>
<evidence type="ECO:0000313" key="5">
    <source>
        <dbReference type="Proteomes" id="UP000502756"/>
    </source>
</evidence>
<dbReference type="Gene3D" id="3.40.710.10">
    <property type="entry name" value="DD-peptidase/beta-lactamase superfamily"/>
    <property type="match status" value="1"/>
</dbReference>